<dbReference type="GO" id="GO:0043531">
    <property type="term" value="F:ADP binding"/>
    <property type="evidence" value="ECO:0007669"/>
    <property type="project" value="InterPro"/>
</dbReference>
<comment type="caution">
    <text evidence="2">The sequence shown here is derived from an EMBL/GenBank/DDBJ whole genome shotgun (WGS) entry which is preliminary data.</text>
</comment>
<dbReference type="SMART" id="SM00382">
    <property type="entry name" value="AAA"/>
    <property type="match status" value="1"/>
</dbReference>
<dbReference type="PANTHER" id="PTHR47691:SF3">
    <property type="entry name" value="HTH-TYPE TRANSCRIPTIONAL REGULATOR RV0890C-RELATED"/>
    <property type="match status" value="1"/>
</dbReference>
<dbReference type="CDD" id="cd06170">
    <property type="entry name" value="LuxR_C_like"/>
    <property type="match status" value="1"/>
</dbReference>
<dbReference type="OrthoDB" id="9812579at2"/>
<dbReference type="GO" id="GO:0004674">
    <property type="term" value="F:protein serine/threonine kinase activity"/>
    <property type="evidence" value="ECO:0007669"/>
    <property type="project" value="UniProtKB-KW"/>
</dbReference>
<dbReference type="InterPro" id="IPR000792">
    <property type="entry name" value="Tscrpt_reg_LuxR_C"/>
</dbReference>
<dbReference type="PROSITE" id="PS00622">
    <property type="entry name" value="HTH_LUXR_1"/>
    <property type="match status" value="1"/>
</dbReference>
<gene>
    <name evidence="2" type="ORF">DFJ66_3372</name>
</gene>
<dbReference type="GO" id="GO:0003677">
    <property type="term" value="F:DNA binding"/>
    <property type="evidence" value="ECO:0007669"/>
    <property type="project" value="InterPro"/>
</dbReference>
<name>A0A495X929_9PSEU</name>
<feature type="domain" description="HTH luxR-type" evidence="1">
    <location>
        <begin position="690"/>
        <end position="755"/>
    </location>
</feature>
<keyword evidence="3" id="KW-1185">Reference proteome</keyword>
<dbReference type="SUPFAM" id="SSF46894">
    <property type="entry name" value="C-terminal effector domain of the bipartite response regulators"/>
    <property type="match status" value="1"/>
</dbReference>
<dbReference type="PANTHER" id="PTHR47691">
    <property type="entry name" value="REGULATOR-RELATED"/>
    <property type="match status" value="1"/>
</dbReference>
<dbReference type="SMART" id="SM00421">
    <property type="entry name" value="HTH_LUXR"/>
    <property type="match status" value="1"/>
</dbReference>
<dbReference type="AlphaFoldDB" id="A0A495X929"/>
<sequence>MTTGRTRTGLPAPVTELVGRDALVATTAGHLLGPDRVVTLAGPGGVGKTVLALEVARRHRDERCRDVAVARLGDATRPEELHRAVVHAVGITDQSSADPVDVLLDHVRDRELLLVLDNCEHLADAAGDLCAVLLEEAPAVRVLATSRHHLGIAGERTVVVPPLSLDGGADSDAMRLLLRRAEAAGHHGTPAADRAALAELVEWSSGLPLVLELIAVRLGGGMAPRDVLDRLDGGRLLTTRTRRVRSHHRTLEQTLDWSYALCSPEQQRLLARISVFAGGFSLHAVEEVCSGDGIARHDVVDLLADLVAKSLVNAGHDGRYHQLQPIREHGRRRLAALGEQDRVRDAHSRYFRALAARCAADWYSPAEVTLLRAAHDEMPNFRAALNHCATTPDRAELGLGLLTDLSRLRVQFFHALLGEFRTWLSTLLDLAPVRPSPERVGATAMLGWIALCQGSQPTARTALAHCRELVGPAEVAPVVFLEGACATLVSDDPRGIDLLDRAVRLADSPGDRGQFKLIRALAAGFHGDEATGTAATEDCLTDAETAGATWAASWARWACGLVPLRHGDPARAAAWFRESLETQVELREQWGSTWSCEAIAWALAALAEQDPSASGVLESTAELLGAAVSLQRATGVAIGGLVPFGRQREKARKTVSDMLGEDRFQAAYERGTTLTDRDAVHDLALRPLSRRAALADLTTRQREIALLVAAGHPNHAIATTLHLSVSTVENHLTAIFTRAGVTNRVELAAWIGRNT</sequence>
<dbReference type="InterPro" id="IPR036388">
    <property type="entry name" value="WH-like_DNA-bd_sf"/>
</dbReference>
<dbReference type="InterPro" id="IPR016032">
    <property type="entry name" value="Sig_transdc_resp-reg_C-effctor"/>
</dbReference>
<dbReference type="Pfam" id="PF13401">
    <property type="entry name" value="AAA_22"/>
    <property type="match status" value="1"/>
</dbReference>
<dbReference type="GO" id="GO:0006355">
    <property type="term" value="P:regulation of DNA-templated transcription"/>
    <property type="evidence" value="ECO:0007669"/>
    <property type="project" value="InterPro"/>
</dbReference>
<keyword evidence="2" id="KW-0418">Kinase</keyword>
<evidence type="ECO:0000259" key="1">
    <source>
        <dbReference type="PROSITE" id="PS50043"/>
    </source>
</evidence>
<keyword evidence="2" id="KW-0723">Serine/threonine-protein kinase</keyword>
<dbReference type="Pfam" id="PF00196">
    <property type="entry name" value="GerE"/>
    <property type="match status" value="1"/>
</dbReference>
<dbReference type="PRINTS" id="PR00038">
    <property type="entry name" value="HTHLUXR"/>
</dbReference>
<dbReference type="InterPro" id="IPR003593">
    <property type="entry name" value="AAA+_ATPase"/>
</dbReference>
<dbReference type="InterPro" id="IPR027417">
    <property type="entry name" value="P-loop_NTPase"/>
</dbReference>
<keyword evidence="2" id="KW-0808">Transferase</keyword>
<dbReference type="Gene3D" id="3.40.50.300">
    <property type="entry name" value="P-loop containing nucleotide triphosphate hydrolases"/>
    <property type="match status" value="1"/>
</dbReference>
<dbReference type="SUPFAM" id="SSF52540">
    <property type="entry name" value="P-loop containing nucleoside triphosphate hydrolases"/>
    <property type="match status" value="1"/>
</dbReference>
<reference evidence="2 3" key="1">
    <citation type="submission" date="2018-10" db="EMBL/GenBank/DDBJ databases">
        <title>Sequencing the genomes of 1000 actinobacteria strains.</title>
        <authorList>
            <person name="Klenk H.-P."/>
        </authorList>
    </citation>
    <scope>NUCLEOTIDE SEQUENCE [LARGE SCALE GENOMIC DNA]</scope>
    <source>
        <strain evidence="2 3">DSM 43911</strain>
    </source>
</reference>
<dbReference type="EMBL" id="RBXR01000001">
    <property type="protein sequence ID" value="RKT70129.1"/>
    <property type="molecule type" value="Genomic_DNA"/>
</dbReference>
<evidence type="ECO:0000313" key="2">
    <source>
        <dbReference type="EMBL" id="RKT70129.1"/>
    </source>
</evidence>
<protein>
    <submittedName>
        <fullName evidence="2">Non-specific serine/threonine protein kinase</fullName>
    </submittedName>
</protein>
<evidence type="ECO:0000313" key="3">
    <source>
        <dbReference type="Proteomes" id="UP000272729"/>
    </source>
</evidence>
<dbReference type="Gene3D" id="1.10.10.10">
    <property type="entry name" value="Winged helix-like DNA-binding domain superfamily/Winged helix DNA-binding domain"/>
    <property type="match status" value="1"/>
</dbReference>
<dbReference type="PROSITE" id="PS50043">
    <property type="entry name" value="HTH_LUXR_2"/>
    <property type="match status" value="1"/>
</dbReference>
<dbReference type="Proteomes" id="UP000272729">
    <property type="component" value="Unassembled WGS sequence"/>
</dbReference>
<organism evidence="2 3">
    <name type="scientific">Saccharothrix variisporea</name>
    <dbReference type="NCBI Taxonomy" id="543527"/>
    <lineage>
        <taxon>Bacteria</taxon>
        <taxon>Bacillati</taxon>
        <taxon>Actinomycetota</taxon>
        <taxon>Actinomycetes</taxon>
        <taxon>Pseudonocardiales</taxon>
        <taxon>Pseudonocardiaceae</taxon>
        <taxon>Saccharothrix</taxon>
    </lineage>
</organism>
<accession>A0A495X929</accession>
<proteinExistence type="predicted"/>
<dbReference type="PRINTS" id="PR00364">
    <property type="entry name" value="DISEASERSIST"/>
</dbReference>
<dbReference type="InterPro" id="IPR049945">
    <property type="entry name" value="AAA_22"/>
</dbReference>
<dbReference type="RefSeq" id="WP_121222321.1">
    <property type="nucleotide sequence ID" value="NZ_JBIUBA010000022.1"/>
</dbReference>